<gene>
    <name evidence="2" type="ORF">LPBF_11380</name>
</gene>
<organism evidence="2 3">
    <name type="scientific">Flavobacterium crassostreae</name>
    <dbReference type="NCBI Taxonomy" id="1763534"/>
    <lineage>
        <taxon>Bacteria</taxon>
        <taxon>Pseudomonadati</taxon>
        <taxon>Bacteroidota</taxon>
        <taxon>Flavobacteriia</taxon>
        <taxon>Flavobacteriales</taxon>
        <taxon>Flavobacteriaceae</taxon>
        <taxon>Flavobacterium</taxon>
    </lineage>
</organism>
<dbReference type="AlphaFoldDB" id="A0A1B9DQ31"/>
<dbReference type="Proteomes" id="UP000093510">
    <property type="component" value="Unassembled WGS sequence"/>
</dbReference>
<comment type="caution">
    <text evidence="2">The sequence shown here is derived from an EMBL/GenBank/DDBJ whole genome shotgun (WGS) entry which is preliminary data.</text>
</comment>
<reference evidence="2 3" key="1">
    <citation type="submission" date="2016-03" db="EMBL/GenBank/DDBJ databases">
        <authorList>
            <person name="Ploux O."/>
        </authorList>
    </citation>
    <scope>NUCLEOTIDE SEQUENCE [LARGE SCALE GENOMIC DNA]</scope>
    <source>
        <strain evidence="2 3">LPB0076</strain>
    </source>
</reference>
<dbReference type="Pfam" id="PF20448">
    <property type="entry name" value="DUF6705"/>
    <property type="match status" value="1"/>
</dbReference>
<dbReference type="STRING" id="1763534.GCA_001831475_02087"/>
<accession>A0A1B9DQ31</accession>
<evidence type="ECO:0000313" key="2">
    <source>
        <dbReference type="EMBL" id="OCB71806.1"/>
    </source>
</evidence>
<sequence length="211" mass="23672">MQGFGLKAKKTKPMKKYIHFIVVLITITACNAQSPVYDISEPRRGKPQGTYYKDISSVLNGYDGTYLYTNGNTSLKIILKEKIKSYGYYYEDLIVGEFQFIKNGVELNNTLANMNVNYTDEDANHLITGNMILTGTELGCPDCSPTEKRLRLSFVDNKSPNIASIDIRKTIVNGKEALKVEIWWDGIGSRKEGETPIPASLHAGTYLMIKQ</sequence>
<dbReference type="PROSITE" id="PS51257">
    <property type="entry name" value="PROKAR_LIPOPROTEIN"/>
    <property type="match status" value="1"/>
</dbReference>
<evidence type="ECO:0000259" key="1">
    <source>
        <dbReference type="Pfam" id="PF20448"/>
    </source>
</evidence>
<feature type="domain" description="DUF6705" evidence="1">
    <location>
        <begin position="14"/>
        <end position="211"/>
    </location>
</feature>
<proteinExistence type="predicted"/>
<protein>
    <recommendedName>
        <fullName evidence="1">DUF6705 domain-containing protein</fullName>
    </recommendedName>
</protein>
<dbReference type="InterPro" id="IPR046551">
    <property type="entry name" value="DUF6705"/>
</dbReference>
<name>A0A1B9DQ31_9FLAO</name>
<keyword evidence="3" id="KW-1185">Reference proteome</keyword>
<dbReference type="EMBL" id="LVEP01000053">
    <property type="protein sequence ID" value="OCB71806.1"/>
    <property type="molecule type" value="Genomic_DNA"/>
</dbReference>
<evidence type="ECO:0000313" key="3">
    <source>
        <dbReference type="Proteomes" id="UP000093510"/>
    </source>
</evidence>